<name>A0ACB7J2P1_PLECO</name>
<organism evidence="1 2">
    <name type="scientific">Pleurotus cornucopiae</name>
    <name type="common">Cornucopia mushroom</name>
    <dbReference type="NCBI Taxonomy" id="5321"/>
    <lineage>
        <taxon>Eukaryota</taxon>
        <taxon>Fungi</taxon>
        <taxon>Dikarya</taxon>
        <taxon>Basidiomycota</taxon>
        <taxon>Agaricomycotina</taxon>
        <taxon>Agaricomycetes</taxon>
        <taxon>Agaricomycetidae</taxon>
        <taxon>Agaricales</taxon>
        <taxon>Pleurotineae</taxon>
        <taxon>Pleurotaceae</taxon>
        <taxon>Pleurotus</taxon>
    </lineage>
</organism>
<protein>
    <submittedName>
        <fullName evidence="1">Uncharacterized protein</fullName>
    </submittedName>
</protein>
<accession>A0ACB7J2P1</accession>
<dbReference type="Proteomes" id="UP000824881">
    <property type="component" value="Unassembled WGS sequence"/>
</dbReference>
<evidence type="ECO:0000313" key="2">
    <source>
        <dbReference type="Proteomes" id="UP000824881"/>
    </source>
</evidence>
<keyword evidence="2" id="KW-1185">Reference proteome</keyword>
<gene>
    <name evidence="1" type="ORF">CCMSSC00406_0010028</name>
</gene>
<dbReference type="EMBL" id="WQMT02000004">
    <property type="protein sequence ID" value="KAG9224094.1"/>
    <property type="molecule type" value="Genomic_DNA"/>
</dbReference>
<sequence length="405" mass="45655">MTGASSQILLSKPADSGPDSETLQTLWAQTYEHQTQIRSIHDTLAQIKELLLTPRLSTPKATPDSELRGTEASQHALSRSENTLRSRLKPASPPIFDRNRKDGRAFYNACSIYFQLCPDHFPTEQAKILWTFQEYLDEFRDLVDQSRYTEGSNITMKFRHGLDSIIQSRVAESADCPDEDNFEEWYRAAQQVADNCAANQSFHFGVHSGNSRHSGPLVRPAANSGVARTPAGVLPAPRTLLLPLQPRFQPLPPPKALLPGVPMDVDHTRSRPATSQLCYQCGKPGHMSRECPLRNSYMPPTRSHLTRSHIYTVFPYLLIPDPTLNCRNQRTAIQVLKSTPQLFETIIIPISPSNLRTPPRHTPARHFFNGNNVILDDKTDRRSALRQAKEASASRERYVSRGRRT</sequence>
<evidence type="ECO:0000313" key="1">
    <source>
        <dbReference type="EMBL" id="KAG9224094.1"/>
    </source>
</evidence>
<reference evidence="1 2" key="1">
    <citation type="journal article" date="2021" name="Appl. Environ. Microbiol.">
        <title>Genetic linkage and physical mapping for an oyster mushroom Pleurotus cornucopiae and QTL analysis for the trait cap color.</title>
        <authorList>
            <person name="Zhang Y."/>
            <person name="Gao W."/>
            <person name="Sonnenberg A."/>
            <person name="Chen Q."/>
            <person name="Zhang J."/>
            <person name="Huang C."/>
        </authorList>
    </citation>
    <scope>NUCLEOTIDE SEQUENCE [LARGE SCALE GENOMIC DNA]</scope>
    <source>
        <strain evidence="1">CCMSSC00406</strain>
    </source>
</reference>
<proteinExistence type="predicted"/>
<comment type="caution">
    <text evidence="1">The sequence shown here is derived from an EMBL/GenBank/DDBJ whole genome shotgun (WGS) entry which is preliminary data.</text>
</comment>